<dbReference type="Proteomes" id="UP001189429">
    <property type="component" value="Unassembled WGS sequence"/>
</dbReference>
<name>A0ABN9PAX1_9DINO</name>
<keyword evidence="1" id="KW-0812">Transmembrane</keyword>
<evidence type="ECO:0008006" key="4">
    <source>
        <dbReference type="Google" id="ProtNLM"/>
    </source>
</evidence>
<dbReference type="EMBL" id="CAUYUJ010000037">
    <property type="protein sequence ID" value="CAK0788342.1"/>
    <property type="molecule type" value="Genomic_DNA"/>
</dbReference>
<evidence type="ECO:0000313" key="3">
    <source>
        <dbReference type="Proteomes" id="UP001189429"/>
    </source>
</evidence>
<feature type="transmembrane region" description="Helical" evidence="1">
    <location>
        <begin position="317"/>
        <end position="338"/>
    </location>
</feature>
<protein>
    <recommendedName>
        <fullName evidence="4">Subtilisin</fullName>
    </recommendedName>
</protein>
<keyword evidence="1" id="KW-1133">Transmembrane helix</keyword>
<keyword evidence="1" id="KW-0472">Membrane</keyword>
<evidence type="ECO:0000313" key="2">
    <source>
        <dbReference type="EMBL" id="CAK0788342.1"/>
    </source>
</evidence>
<reference evidence="2" key="1">
    <citation type="submission" date="2023-10" db="EMBL/GenBank/DDBJ databases">
        <authorList>
            <person name="Chen Y."/>
            <person name="Shah S."/>
            <person name="Dougan E. K."/>
            <person name="Thang M."/>
            <person name="Chan C."/>
        </authorList>
    </citation>
    <scope>NUCLEOTIDE SEQUENCE [LARGE SCALE GENOMIC DNA]</scope>
</reference>
<keyword evidence="3" id="KW-1185">Reference proteome</keyword>
<accession>A0ABN9PAX1</accession>
<organism evidence="2 3">
    <name type="scientific">Prorocentrum cordatum</name>
    <dbReference type="NCBI Taxonomy" id="2364126"/>
    <lineage>
        <taxon>Eukaryota</taxon>
        <taxon>Sar</taxon>
        <taxon>Alveolata</taxon>
        <taxon>Dinophyceae</taxon>
        <taxon>Prorocentrales</taxon>
        <taxon>Prorocentraceae</taxon>
        <taxon>Prorocentrum</taxon>
    </lineage>
</organism>
<proteinExistence type="predicted"/>
<comment type="caution">
    <text evidence="2">The sequence shown here is derived from an EMBL/GenBank/DDBJ whole genome shotgun (WGS) entry which is preliminary data.</text>
</comment>
<gene>
    <name evidence="2" type="ORF">PCOR1329_LOCUS254</name>
</gene>
<evidence type="ECO:0000256" key="1">
    <source>
        <dbReference type="SAM" id="Phobius"/>
    </source>
</evidence>
<sequence length="347" mass="37557">MSDINPQVVEQAAQPLLESLGIPCKSRDIFQLYEDRELCASSALVVISCVCPPSQGRDYLDPLMQKYLGYAVDRAERRLVYENMTFEAAVGQLPHATVISISRRSDKVRVSGTPSTIATLGAIPGYKPQQCAEASGSEATPLVNGRDLIVKVADNGPLEASHYLGTDGIFNLVRACSSATIRGWKILFAADGGGGLTYGCGLNVLATPRGRQVPATPVATEYMPVVLRTLGGSTGTYADFHEYAKDLRVQQLMDGYLRSVQAGGSDTIWDQAVVATSVLQPHANYNTGIMWLFATAVRAASWSRWLQVLDTVCFTGFAFYVIIPGIFGLSFSAIQWALKWGLVNSRC</sequence>